<comment type="caution">
    <text evidence="4">The sequence shown here is derived from an EMBL/GenBank/DDBJ whole genome shotgun (WGS) entry which is preliminary data.</text>
</comment>
<gene>
    <name evidence="4" type="ORF">BS329_04015</name>
</gene>
<evidence type="ECO:0000256" key="1">
    <source>
        <dbReference type="SAM" id="MobiDB-lite"/>
    </source>
</evidence>
<dbReference type="PANTHER" id="PTHR46832">
    <property type="entry name" value="5'-METHYLTHIOADENOSINE/S-ADENOSYLHOMOCYSTEINE NUCLEOSIDASE"/>
    <property type="match status" value="1"/>
</dbReference>
<dbReference type="GO" id="GO:0009116">
    <property type="term" value="P:nucleoside metabolic process"/>
    <property type="evidence" value="ECO:0007669"/>
    <property type="project" value="InterPro"/>
</dbReference>
<dbReference type="STRING" id="76021.BS329_04015"/>
<dbReference type="InterPro" id="IPR000845">
    <property type="entry name" value="Nucleoside_phosphorylase_d"/>
</dbReference>
<proteinExistence type="predicted"/>
<dbReference type="Proteomes" id="UP000187486">
    <property type="component" value="Unassembled WGS sequence"/>
</dbReference>
<dbReference type="GO" id="GO:0008930">
    <property type="term" value="F:methylthioadenosine nucleosidase activity"/>
    <property type="evidence" value="ECO:0007669"/>
    <property type="project" value="TreeGrafter"/>
</dbReference>
<feature type="domain" description="Nucleoside phosphorylase" evidence="3">
    <location>
        <begin position="12"/>
        <end position="243"/>
    </location>
</feature>
<dbReference type="GO" id="GO:0008782">
    <property type="term" value="F:adenosylhomocysteine nucleosidase activity"/>
    <property type="evidence" value="ECO:0007669"/>
    <property type="project" value="TreeGrafter"/>
</dbReference>
<sequence length="482" mass="51179">MPPDERNGVVMLVILTALDLEGAAIRKHLTNLRTHHHGAGTVFEVGALASRPSCEIALAVIGMGTVNAAAITERAITEFRPSAVLFVGIAGGLREWIALGDVVVATRVYAYQGGRVDGDEFLARPQAWDTSHRLVQLAKHVNRAQAWPGASETRAAVHFEPVAAGEIVLNSTSAPERDRLRSHYNDAAAVEMESSGVALAGHLHEATPTIAIRGISDLADGNKHRVDSSGWQDTAVHNAAAFAVGLAQAIDQTLGRPTNPEEGHTPTPNQPVPGTPGGRTTSVSKGNAVGDIASTGPVTVDQKVTTYARRHPLLVTLMAILLVAVLALAGWGTYLVLGQPAASTTISSSPLPPTPDRSTPEATAKSFVDALTARDRQLAESMVCVEQRDWFARRYKVVEKYSPGNVAVGDVSLAAVTLSVVVVKVVPAQRPRENGATYDARMAWVHGNIPETLDPEVKRKLSKPDDWGTGLRLEPTGSWSVC</sequence>
<feature type="region of interest" description="Disordered" evidence="1">
    <location>
        <begin position="254"/>
        <end position="290"/>
    </location>
</feature>
<dbReference type="PANTHER" id="PTHR46832:SF1">
    <property type="entry name" value="5'-METHYLTHIOADENOSINE_S-ADENOSYLHOMOCYSTEINE NUCLEOSIDASE"/>
    <property type="match status" value="1"/>
</dbReference>
<feature type="transmembrane region" description="Helical" evidence="2">
    <location>
        <begin position="313"/>
        <end position="337"/>
    </location>
</feature>
<keyword evidence="2" id="KW-0472">Membrane</keyword>
<dbReference type="AlphaFoldDB" id="A0A1R0L061"/>
<feature type="region of interest" description="Disordered" evidence="1">
    <location>
        <begin position="344"/>
        <end position="363"/>
    </location>
</feature>
<keyword evidence="2" id="KW-0812">Transmembrane</keyword>
<dbReference type="EMBL" id="MQUQ01000003">
    <property type="protein sequence ID" value="OLZ55197.1"/>
    <property type="molecule type" value="Genomic_DNA"/>
</dbReference>
<dbReference type="GO" id="GO:0019284">
    <property type="term" value="P:L-methionine salvage from S-adenosylmethionine"/>
    <property type="evidence" value="ECO:0007669"/>
    <property type="project" value="TreeGrafter"/>
</dbReference>
<dbReference type="SUPFAM" id="SSF53167">
    <property type="entry name" value="Purine and uridine phosphorylases"/>
    <property type="match status" value="1"/>
</dbReference>
<evidence type="ECO:0000313" key="4">
    <source>
        <dbReference type="EMBL" id="OLZ55197.1"/>
    </source>
</evidence>
<organism evidence="4 5">
    <name type="scientific">Amycolatopsis coloradensis</name>
    <dbReference type="NCBI Taxonomy" id="76021"/>
    <lineage>
        <taxon>Bacteria</taxon>
        <taxon>Bacillati</taxon>
        <taxon>Actinomycetota</taxon>
        <taxon>Actinomycetes</taxon>
        <taxon>Pseudonocardiales</taxon>
        <taxon>Pseudonocardiaceae</taxon>
        <taxon>Amycolatopsis</taxon>
    </lineage>
</organism>
<keyword evidence="2" id="KW-1133">Transmembrane helix</keyword>
<name>A0A1R0L061_9PSEU</name>
<dbReference type="Gene3D" id="3.40.50.1580">
    <property type="entry name" value="Nucleoside phosphorylase domain"/>
    <property type="match status" value="1"/>
</dbReference>
<dbReference type="GO" id="GO:0005829">
    <property type="term" value="C:cytosol"/>
    <property type="evidence" value="ECO:0007669"/>
    <property type="project" value="TreeGrafter"/>
</dbReference>
<keyword evidence="5" id="KW-1185">Reference proteome</keyword>
<evidence type="ECO:0000259" key="3">
    <source>
        <dbReference type="Pfam" id="PF01048"/>
    </source>
</evidence>
<accession>A0A1R0L061</accession>
<dbReference type="InterPro" id="IPR035994">
    <property type="entry name" value="Nucleoside_phosphorylase_sf"/>
</dbReference>
<dbReference type="CDD" id="cd09008">
    <property type="entry name" value="MTAN"/>
    <property type="match status" value="1"/>
</dbReference>
<evidence type="ECO:0000256" key="2">
    <source>
        <dbReference type="SAM" id="Phobius"/>
    </source>
</evidence>
<evidence type="ECO:0000313" key="5">
    <source>
        <dbReference type="Proteomes" id="UP000187486"/>
    </source>
</evidence>
<protein>
    <recommendedName>
        <fullName evidence="3">Nucleoside phosphorylase domain-containing protein</fullName>
    </recommendedName>
</protein>
<reference evidence="4 5" key="1">
    <citation type="submission" date="2016-01" db="EMBL/GenBank/DDBJ databases">
        <title>Amycolatopsis coloradensis genome sequencing and assembly.</title>
        <authorList>
            <person name="Mayilraj S."/>
        </authorList>
    </citation>
    <scope>NUCLEOTIDE SEQUENCE [LARGE SCALE GENOMIC DNA]</scope>
    <source>
        <strain evidence="4 5">DSM 44225</strain>
    </source>
</reference>
<dbReference type="Pfam" id="PF01048">
    <property type="entry name" value="PNP_UDP_1"/>
    <property type="match status" value="1"/>
</dbReference>